<dbReference type="GO" id="GO:0004672">
    <property type="term" value="F:protein kinase activity"/>
    <property type="evidence" value="ECO:0007669"/>
    <property type="project" value="InterPro"/>
</dbReference>
<dbReference type="FunFam" id="1.10.510.10:FF:000284">
    <property type="entry name" value="Putative receptor-like serine/threonine-protein kinase"/>
    <property type="match status" value="1"/>
</dbReference>
<dbReference type="InterPro" id="IPR046958">
    <property type="entry name" value="RBK1/2/STUNTED"/>
</dbReference>
<name>A0AAW1M8I9_SAPOF</name>
<evidence type="ECO:0000259" key="6">
    <source>
        <dbReference type="PROSITE" id="PS50011"/>
    </source>
</evidence>
<dbReference type="AlphaFoldDB" id="A0AAW1M8I9"/>
<organism evidence="7 8">
    <name type="scientific">Saponaria officinalis</name>
    <name type="common">Common soapwort</name>
    <name type="synonym">Lychnis saponaria</name>
    <dbReference type="NCBI Taxonomy" id="3572"/>
    <lineage>
        <taxon>Eukaryota</taxon>
        <taxon>Viridiplantae</taxon>
        <taxon>Streptophyta</taxon>
        <taxon>Embryophyta</taxon>
        <taxon>Tracheophyta</taxon>
        <taxon>Spermatophyta</taxon>
        <taxon>Magnoliopsida</taxon>
        <taxon>eudicotyledons</taxon>
        <taxon>Gunneridae</taxon>
        <taxon>Pentapetalae</taxon>
        <taxon>Caryophyllales</taxon>
        <taxon>Caryophyllaceae</taxon>
        <taxon>Caryophylleae</taxon>
        <taxon>Saponaria</taxon>
    </lineage>
</organism>
<reference evidence="7" key="1">
    <citation type="submission" date="2024-03" db="EMBL/GenBank/DDBJ databases">
        <title>WGS assembly of Saponaria officinalis var. Norfolk2.</title>
        <authorList>
            <person name="Jenkins J."/>
            <person name="Shu S."/>
            <person name="Grimwood J."/>
            <person name="Barry K."/>
            <person name="Goodstein D."/>
            <person name="Schmutz J."/>
            <person name="Leebens-Mack J."/>
            <person name="Osbourn A."/>
        </authorList>
    </citation>
    <scope>NUCLEOTIDE SEQUENCE [LARGE SCALE GENOMIC DNA]</scope>
    <source>
        <strain evidence="7">JIC</strain>
    </source>
</reference>
<protein>
    <recommendedName>
        <fullName evidence="6">Protein kinase domain-containing protein</fullName>
    </recommendedName>
</protein>
<dbReference type="Gene3D" id="3.40.50.620">
    <property type="entry name" value="HUPs"/>
    <property type="match status" value="1"/>
</dbReference>
<dbReference type="InterPro" id="IPR011009">
    <property type="entry name" value="Kinase-like_dom_sf"/>
</dbReference>
<keyword evidence="4 5" id="KW-0067">ATP-binding</keyword>
<keyword evidence="1" id="KW-0808">Transferase</keyword>
<dbReference type="SUPFAM" id="SSF56112">
    <property type="entry name" value="Protein kinase-like (PK-like)"/>
    <property type="match status" value="1"/>
</dbReference>
<comment type="caution">
    <text evidence="7">The sequence shown here is derived from an EMBL/GenBank/DDBJ whole genome shotgun (WGS) entry which is preliminary data.</text>
</comment>
<sequence length="731" mass="80724">MTSLAAGDDGKTVVVGVKMDAQSKELLTWSLVKVANPGDLVIALHVLHPNEIVDQDGKSSLLSLVKAFDSILGVYEGFCNLKQVNLKLKICRGSSIRKIIVREATLYSSSTVIVGTTSRHHTIRSSTAVAKYCAKKLPKDCSVLAVRNGKVVFQREASMPAAGRTTDLKGATDHQHDGILEAHQRSSTMMPEAGCGQDTRKSIESMIPKVEHKETVSEQKCSVCSAISASSISSKGTLNMTDEPDVTDHDDRSTALVPFKKLEAASNSISLFIKEVPDHRPGWPLLSMRKDSNASSSQDASVVQLADDSFSATQNCHHLQDDCFCKGEQNDATVPIGTETLSKQTAVGQNSNNLRRDLEYLCEKYSSTCRLFKYEELQSATSNFKAENLIGKGGSSRVYRGCLSDGKELAVKIFKKLYENVYQEFVMEIEIITSLHHKNIISLFGFCHEGSNLLLVYDLLSRGSLEENLHGIKKDSVVFGWNERYKVALGVAKALEYLHNLSTQPVIHRDVKSSNILLSDDFEPKLSDFGYAIQVSTSSYITCTDVAGTFGYLAPEYFMYGKVTDKIDVYAFGVVLLELLTGRRPISSDPPKAQESLVMWAKPILNGGKVSKLLDPRMGSNYNRDQIERMVLAANLCIRRAPRARPHMSLIMKLLQGDIDVLKWARLQVNALDNIDGIDEDGLPNPDIQSHLNLALLDVEDDSLSISSSIDQHVSLEDYLRGRWSRSVSFE</sequence>
<dbReference type="CDD" id="cd00293">
    <property type="entry name" value="USP-like"/>
    <property type="match status" value="1"/>
</dbReference>
<gene>
    <name evidence="7" type="ORF">RND81_03G074600</name>
</gene>
<dbReference type="Proteomes" id="UP001443914">
    <property type="component" value="Unassembled WGS sequence"/>
</dbReference>
<feature type="binding site" evidence="5">
    <location>
        <position position="412"/>
    </location>
    <ligand>
        <name>ATP</name>
        <dbReference type="ChEBI" id="CHEBI:30616"/>
    </ligand>
</feature>
<dbReference type="Gene3D" id="1.10.510.10">
    <property type="entry name" value="Transferase(Phosphotransferase) domain 1"/>
    <property type="match status" value="1"/>
</dbReference>
<dbReference type="Pfam" id="PF00582">
    <property type="entry name" value="Usp"/>
    <property type="match status" value="1"/>
</dbReference>
<evidence type="ECO:0000313" key="7">
    <source>
        <dbReference type="EMBL" id="KAK9740982.1"/>
    </source>
</evidence>
<dbReference type="PROSITE" id="PS50011">
    <property type="entry name" value="PROTEIN_KINASE_DOM"/>
    <property type="match status" value="1"/>
</dbReference>
<dbReference type="Pfam" id="PF00069">
    <property type="entry name" value="Pkinase"/>
    <property type="match status" value="1"/>
</dbReference>
<evidence type="ECO:0000256" key="5">
    <source>
        <dbReference type="PROSITE-ProRule" id="PRU10141"/>
    </source>
</evidence>
<accession>A0AAW1M8I9</accession>
<evidence type="ECO:0000313" key="8">
    <source>
        <dbReference type="Proteomes" id="UP001443914"/>
    </source>
</evidence>
<dbReference type="PROSITE" id="PS00107">
    <property type="entry name" value="PROTEIN_KINASE_ATP"/>
    <property type="match status" value="1"/>
</dbReference>
<evidence type="ECO:0000256" key="2">
    <source>
        <dbReference type="ARBA" id="ARBA00022741"/>
    </source>
</evidence>
<evidence type="ECO:0000256" key="3">
    <source>
        <dbReference type="ARBA" id="ARBA00022777"/>
    </source>
</evidence>
<dbReference type="SUPFAM" id="SSF52402">
    <property type="entry name" value="Adenine nucleotide alpha hydrolases-like"/>
    <property type="match status" value="1"/>
</dbReference>
<dbReference type="Gene3D" id="3.30.200.20">
    <property type="entry name" value="Phosphorylase Kinase, domain 1"/>
    <property type="match status" value="1"/>
</dbReference>
<feature type="domain" description="Protein kinase" evidence="6">
    <location>
        <begin position="384"/>
        <end position="662"/>
    </location>
</feature>
<evidence type="ECO:0000256" key="1">
    <source>
        <dbReference type="ARBA" id="ARBA00022679"/>
    </source>
</evidence>
<keyword evidence="8" id="KW-1185">Reference proteome</keyword>
<dbReference type="InterPro" id="IPR000719">
    <property type="entry name" value="Prot_kinase_dom"/>
</dbReference>
<dbReference type="InterPro" id="IPR017441">
    <property type="entry name" value="Protein_kinase_ATP_BS"/>
</dbReference>
<dbReference type="PANTHER" id="PTHR47987">
    <property type="entry name" value="OS08G0249100 PROTEIN"/>
    <property type="match status" value="1"/>
</dbReference>
<dbReference type="FunFam" id="3.30.200.20:FF:000268">
    <property type="entry name" value="probable receptor-like serine/threonine-protein kinase At5g57670"/>
    <property type="match status" value="1"/>
</dbReference>
<keyword evidence="3" id="KW-0418">Kinase</keyword>
<evidence type="ECO:0000256" key="4">
    <source>
        <dbReference type="ARBA" id="ARBA00022840"/>
    </source>
</evidence>
<dbReference type="PANTHER" id="PTHR47987:SF5">
    <property type="entry name" value="PROTEIN KINASE DOMAIN-CONTAINING PROTEIN"/>
    <property type="match status" value="1"/>
</dbReference>
<keyword evidence="2 5" id="KW-0547">Nucleotide-binding</keyword>
<dbReference type="InterPro" id="IPR006016">
    <property type="entry name" value="UspA"/>
</dbReference>
<dbReference type="PROSITE" id="PS00108">
    <property type="entry name" value="PROTEIN_KINASE_ST"/>
    <property type="match status" value="1"/>
</dbReference>
<dbReference type="InterPro" id="IPR014729">
    <property type="entry name" value="Rossmann-like_a/b/a_fold"/>
</dbReference>
<dbReference type="SMART" id="SM00220">
    <property type="entry name" value="S_TKc"/>
    <property type="match status" value="1"/>
</dbReference>
<dbReference type="EMBL" id="JBDFQZ010000003">
    <property type="protein sequence ID" value="KAK9740982.1"/>
    <property type="molecule type" value="Genomic_DNA"/>
</dbReference>
<dbReference type="FunFam" id="3.40.50.620:FF:000177">
    <property type="entry name" value="probable receptor-like serine/threonine-protein kinase At5g57670"/>
    <property type="match status" value="1"/>
</dbReference>
<dbReference type="InterPro" id="IPR008271">
    <property type="entry name" value="Ser/Thr_kinase_AS"/>
</dbReference>
<dbReference type="GO" id="GO:0005524">
    <property type="term" value="F:ATP binding"/>
    <property type="evidence" value="ECO:0007669"/>
    <property type="project" value="UniProtKB-UniRule"/>
</dbReference>
<proteinExistence type="predicted"/>